<evidence type="ECO:0000313" key="2">
    <source>
        <dbReference type="Proteomes" id="UP000626148"/>
    </source>
</evidence>
<protein>
    <submittedName>
        <fullName evidence="1">Uncharacterized protein</fullName>
    </submittedName>
</protein>
<name>A0A918KGJ7_9GAMM</name>
<accession>A0A918KGJ7</accession>
<dbReference type="Proteomes" id="UP000626148">
    <property type="component" value="Unassembled WGS sequence"/>
</dbReference>
<dbReference type="AlphaFoldDB" id="A0A918KGJ7"/>
<gene>
    <name evidence="1" type="ORF">GCM10007392_30420</name>
</gene>
<organism evidence="1 2">
    <name type="scientific">Saccharospirillum salsuginis</name>
    <dbReference type="NCBI Taxonomy" id="418750"/>
    <lineage>
        <taxon>Bacteria</taxon>
        <taxon>Pseudomonadati</taxon>
        <taxon>Pseudomonadota</taxon>
        <taxon>Gammaproteobacteria</taxon>
        <taxon>Oceanospirillales</taxon>
        <taxon>Saccharospirillaceae</taxon>
        <taxon>Saccharospirillum</taxon>
    </lineage>
</organism>
<evidence type="ECO:0000313" key="1">
    <source>
        <dbReference type="EMBL" id="GGX60313.1"/>
    </source>
</evidence>
<sequence>MTTISFGRVEQHIDMCEDNLKISTTLQNQDKYKIWDNILYTLTYQSNQAGEA</sequence>
<comment type="caution">
    <text evidence="1">The sequence shown here is derived from an EMBL/GenBank/DDBJ whole genome shotgun (WGS) entry which is preliminary data.</text>
</comment>
<dbReference type="EMBL" id="BMXR01000007">
    <property type="protein sequence ID" value="GGX60313.1"/>
    <property type="molecule type" value="Genomic_DNA"/>
</dbReference>
<reference evidence="1" key="1">
    <citation type="journal article" date="2014" name="Int. J. Syst. Evol. Microbiol.">
        <title>Complete genome sequence of Corynebacterium casei LMG S-19264T (=DSM 44701T), isolated from a smear-ripened cheese.</title>
        <authorList>
            <consortium name="US DOE Joint Genome Institute (JGI-PGF)"/>
            <person name="Walter F."/>
            <person name="Albersmeier A."/>
            <person name="Kalinowski J."/>
            <person name="Ruckert C."/>
        </authorList>
    </citation>
    <scope>NUCLEOTIDE SEQUENCE</scope>
    <source>
        <strain evidence="1">KCTC 22169</strain>
    </source>
</reference>
<reference evidence="1" key="2">
    <citation type="submission" date="2020-09" db="EMBL/GenBank/DDBJ databases">
        <authorList>
            <person name="Sun Q."/>
            <person name="Kim S."/>
        </authorList>
    </citation>
    <scope>NUCLEOTIDE SEQUENCE</scope>
    <source>
        <strain evidence="1">KCTC 22169</strain>
    </source>
</reference>
<keyword evidence="2" id="KW-1185">Reference proteome</keyword>
<proteinExistence type="predicted"/>